<accession>A0A1F6FIJ5</accession>
<dbReference type="Proteomes" id="UP000177395">
    <property type="component" value="Unassembled WGS sequence"/>
</dbReference>
<protein>
    <submittedName>
        <fullName evidence="1">Uncharacterized protein</fullName>
    </submittedName>
</protein>
<name>A0A1F6FIJ5_9BACT</name>
<proteinExistence type="predicted"/>
<organism evidence="1 2">
    <name type="scientific">Candidatus Kaiserbacteria bacterium RIFOXYB1_FULL_46_14</name>
    <dbReference type="NCBI Taxonomy" id="1798531"/>
    <lineage>
        <taxon>Bacteria</taxon>
        <taxon>Candidatus Kaiseribacteriota</taxon>
    </lineage>
</organism>
<dbReference type="STRING" id="1798531.A2392_02730"/>
<dbReference type="EMBL" id="MFMS01000005">
    <property type="protein sequence ID" value="OGG85694.1"/>
    <property type="molecule type" value="Genomic_DNA"/>
</dbReference>
<reference evidence="1 2" key="1">
    <citation type="journal article" date="2016" name="Nat. Commun.">
        <title>Thousands of microbial genomes shed light on interconnected biogeochemical processes in an aquifer system.</title>
        <authorList>
            <person name="Anantharaman K."/>
            <person name="Brown C.T."/>
            <person name="Hug L.A."/>
            <person name="Sharon I."/>
            <person name="Castelle C.J."/>
            <person name="Probst A.J."/>
            <person name="Thomas B.C."/>
            <person name="Singh A."/>
            <person name="Wilkins M.J."/>
            <person name="Karaoz U."/>
            <person name="Brodie E.L."/>
            <person name="Williams K.H."/>
            <person name="Hubbard S.S."/>
            <person name="Banfield J.F."/>
        </authorList>
    </citation>
    <scope>NUCLEOTIDE SEQUENCE [LARGE SCALE GENOMIC DNA]</scope>
</reference>
<evidence type="ECO:0000313" key="1">
    <source>
        <dbReference type="EMBL" id="OGG85694.1"/>
    </source>
</evidence>
<dbReference type="AlphaFoldDB" id="A0A1F6FIJ5"/>
<evidence type="ECO:0000313" key="2">
    <source>
        <dbReference type="Proteomes" id="UP000177395"/>
    </source>
</evidence>
<gene>
    <name evidence="1" type="ORF">A2392_02730</name>
</gene>
<sequence>MSGFAGLRLLKKKKHEQSTSDDFVKICEKGNGVLVAGLGARIGDSSVNLGVWVANRSAFSDGLRKRYNVGEYIIFVF</sequence>
<comment type="caution">
    <text evidence="1">The sequence shown here is derived from an EMBL/GenBank/DDBJ whole genome shotgun (WGS) entry which is preliminary data.</text>
</comment>